<dbReference type="PANTHER" id="PTHR10302:SF0">
    <property type="entry name" value="SINGLE-STRANDED DNA-BINDING PROTEIN, MITOCHONDRIAL"/>
    <property type="match status" value="1"/>
</dbReference>
<evidence type="ECO:0000256" key="1">
    <source>
        <dbReference type="ARBA" id="ARBA00023125"/>
    </source>
</evidence>
<keyword evidence="6" id="KW-1185">Reference proteome</keyword>
<dbReference type="EMBL" id="LHPG02000003">
    <property type="protein sequence ID" value="PRW59641.1"/>
    <property type="molecule type" value="Genomic_DNA"/>
</dbReference>
<dbReference type="GO" id="GO:0003697">
    <property type="term" value="F:single-stranded DNA binding"/>
    <property type="evidence" value="ECO:0007669"/>
    <property type="project" value="InterPro"/>
</dbReference>
<dbReference type="STRING" id="3076.A0A2P6U004"/>
<dbReference type="InterPro" id="IPR012340">
    <property type="entry name" value="NA-bd_OB-fold"/>
</dbReference>
<keyword evidence="1 2" id="KW-0238">DNA-binding</keyword>
<gene>
    <name evidence="4" type="ORF">C2E21_2023</name>
</gene>
<dbReference type="GO" id="GO:0042645">
    <property type="term" value="C:mitochondrial nucleoid"/>
    <property type="evidence" value="ECO:0007669"/>
    <property type="project" value="TreeGrafter"/>
</dbReference>
<dbReference type="Proteomes" id="UP000239899">
    <property type="component" value="Unassembled WGS sequence"/>
</dbReference>
<organism evidence="4 6">
    <name type="scientific">Chlorella sorokiniana</name>
    <name type="common">Freshwater green alga</name>
    <dbReference type="NCBI Taxonomy" id="3076"/>
    <lineage>
        <taxon>Eukaryota</taxon>
        <taxon>Viridiplantae</taxon>
        <taxon>Chlorophyta</taxon>
        <taxon>core chlorophytes</taxon>
        <taxon>Trebouxiophyceae</taxon>
        <taxon>Chlorellales</taxon>
        <taxon>Chlorellaceae</taxon>
        <taxon>Chlorella clade</taxon>
        <taxon>Chlorella</taxon>
    </lineage>
</organism>
<dbReference type="OrthoDB" id="1078367at2759"/>
<dbReference type="InterPro" id="IPR000424">
    <property type="entry name" value="Primosome_PriB/ssb"/>
</dbReference>
<evidence type="ECO:0000256" key="3">
    <source>
        <dbReference type="SAM" id="MobiDB-lite"/>
    </source>
</evidence>
<evidence type="ECO:0000313" key="5">
    <source>
        <dbReference type="EMBL" id="PRW59642.1"/>
    </source>
</evidence>
<dbReference type="NCBIfam" id="TIGR00621">
    <property type="entry name" value="ssb"/>
    <property type="match status" value="1"/>
</dbReference>
<protein>
    <submittedName>
        <fullName evidence="4">Chloroplastic-like isoform A</fullName>
    </submittedName>
    <submittedName>
        <fullName evidence="5">Chloroplastic-like isoform B</fullName>
    </submittedName>
</protein>
<proteinExistence type="predicted"/>
<reference evidence="4 6" key="1">
    <citation type="journal article" date="2018" name="Plant J.">
        <title>Genome sequences of Chlorella sorokiniana UTEX 1602 and Micractinium conductrix SAG 241.80: implications to maltose excretion by a green alga.</title>
        <authorList>
            <person name="Arriola M.B."/>
            <person name="Velmurugan N."/>
            <person name="Zhang Y."/>
            <person name="Plunkett M.H."/>
            <person name="Hondzo H."/>
            <person name="Barney B.M."/>
        </authorList>
    </citation>
    <scope>NUCLEOTIDE SEQUENCE [LARGE SCALE GENOMIC DNA]</scope>
    <source>
        <strain evidence="4">1602</strain>
        <strain evidence="6">UTEX 1602</strain>
    </source>
</reference>
<dbReference type="CDD" id="cd04496">
    <property type="entry name" value="SSB_OBF"/>
    <property type="match status" value="1"/>
</dbReference>
<dbReference type="Gene3D" id="2.40.50.140">
    <property type="entry name" value="Nucleic acid-binding proteins"/>
    <property type="match status" value="1"/>
</dbReference>
<dbReference type="InterPro" id="IPR011344">
    <property type="entry name" value="ssDNA-bd"/>
</dbReference>
<name>A0A2P6U004_CHLSO</name>
<dbReference type="EMBL" id="LHPG02000003">
    <property type="protein sequence ID" value="PRW59642.1"/>
    <property type="molecule type" value="Genomic_DNA"/>
</dbReference>
<dbReference type="PROSITE" id="PS50935">
    <property type="entry name" value="SSB"/>
    <property type="match status" value="1"/>
</dbReference>
<dbReference type="GO" id="GO:0006264">
    <property type="term" value="P:mitochondrial DNA replication"/>
    <property type="evidence" value="ECO:0007669"/>
    <property type="project" value="TreeGrafter"/>
</dbReference>
<reference evidence="4" key="2">
    <citation type="submission" date="2018-02" db="EMBL/GenBank/DDBJ databases">
        <authorList>
            <person name="Cohen D.B."/>
            <person name="Kent A.D."/>
        </authorList>
    </citation>
    <scope>NUCLEOTIDE SEQUENCE</scope>
    <source>
        <strain evidence="4">1602</strain>
    </source>
</reference>
<dbReference type="AlphaFoldDB" id="A0A2P6U004"/>
<evidence type="ECO:0000313" key="6">
    <source>
        <dbReference type="Proteomes" id="UP000239899"/>
    </source>
</evidence>
<dbReference type="Pfam" id="PF00436">
    <property type="entry name" value="SSB"/>
    <property type="match status" value="1"/>
</dbReference>
<evidence type="ECO:0000313" key="4">
    <source>
        <dbReference type="EMBL" id="PRW59641.1"/>
    </source>
</evidence>
<sequence length="306" mass="33067">MLLRQLTARMVVPGAKAAAGMTPLLHPMALRAASSVAGAWAPVAPKQQAAARGQQQQVQSYTYEPVGMEAAAEIGEVDFDPAAANSVRLIGVVGNKKELRVFERSKLLPFSIGVKFDRRRDEVEWINVEAWGPLAERAEAVLQKGDRVAVQGRLRLNKWEDAAGTKRSSWRITANSISKVRSNYPAGSGGAGDGGSFDDYALPAASTASAPGPAPWDLPTEPAGAPAAGQVWQAEQGQQVLTTEQKWMDFFEDTSKWWDNRSSKTNPKAPDFKKKGGRDAPALWIKGKDTPAWVEGELERMDSGAQ</sequence>
<dbReference type="SUPFAM" id="SSF50249">
    <property type="entry name" value="Nucleic acid-binding proteins"/>
    <property type="match status" value="1"/>
</dbReference>
<comment type="caution">
    <text evidence="4">The sequence shown here is derived from an EMBL/GenBank/DDBJ whole genome shotgun (WGS) entry which is preliminary data.</text>
</comment>
<dbReference type="PANTHER" id="PTHR10302">
    <property type="entry name" value="SINGLE-STRANDED DNA-BINDING PROTEIN"/>
    <property type="match status" value="1"/>
</dbReference>
<accession>A0A2P6U004</accession>
<evidence type="ECO:0000256" key="2">
    <source>
        <dbReference type="PROSITE-ProRule" id="PRU00252"/>
    </source>
</evidence>
<feature type="region of interest" description="Disordered" evidence="3">
    <location>
        <begin position="257"/>
        <end position="288"/>
    </location>
</feature>